<protein>
    <submittedName>
        <fullName evidence="2">Uroporphyrinogen decarboxylase family protein</fullName>
    </submittedName>
</protein>
<dbReference type="InterPro" id="IPR038071">
    <property type="entry name" value="UROD/MetE-like_sf"/>
</dbReference>
<dbReference type="SUPFAM" id="SSF51726">
    <property type="entry name" value="UROD/MetE-like"/>
    <property type="match status" value="1"/>
</dbReference>
<dbReference type="InterPro" id="IPR000257">
    <property type="entry name" value="Uroporphyrinogen_deCOase"/>
</dbReference>
<organism evidence="2 4">
    <name type="scientific">Hominibacterium faecale</name>
    <dbReference type="NCBI Taxonomy" id="2839743"/>
    <lineage>
        <taxon>Bacteria</taxon>
        <taxon>Bacillati</taxon>
        <taxon>Bacillota</taxon>
        <taxon>Clostridia</taxon>
        <taxon>Peptostreptococcales</taxon>
        <taxon>Anaerovoracaceae</taxon>
        <taxon>Hominibacterium</taxon>
    </lineage>
</organism>
<dbReference type="EMBL" id="JAOSHN010000005">
    <property type="protein sequence ID" value="MCU7379216.1"/>
    <property type="molecule type" value="Genomic_DNA"/>
</dbReference>
<proteinExistence type="predicted"/>
<dbReference type="Proteomes" id="UP001065549">
    <property type="component" value="Unassembled WGS sequence"/>
</dbReference>
<comment type="caution">
    <text evidence="2">The sequence shown here is derived from an EMBL/GenBank/DDBJ whole genome shotgun (WGS) entry which is preliminary data.</text>
</comment>
<feature type="domain" description="Uroporphyrinogen decarboxylase (URO-D)" evidence="1">
    <location>
        <begin position="30"/>
        <end position="331"/>
    </location>
</feature>
<evidence type="ECO:0000313" key="2">
    <source>
        <dbReference type="EMBL" id="MCU7377647.1"/>
    </source>
</evidence>
<name>A0A9J6QSZ7_9FIRM</name>
<accession>A0A9J6QSZ7</accession>
<evidence type="ECO:0000313" key="4">
    <source>
        <dbReference type="Proteomes" id="UP001065549"/>
    </source>
</evidence>
<sequence>MNMKKWMEQIQAEKVKKPLPILAFPCVQLMGITVKQLIADGKLQAQGMKEVAQRTDSLAAVSFMDLSLEAEAFGADIKTSDMEVPTVIGTLIKDMEAAEKLEVPSLEAGRIGLCLEGVSRAKALIQDRPVFAGIIGPFSLTGRLLDVNRAFLYCKKQPQLLHTVLRKAADFLIDYANAYKAAGADGIVMAEPLAGMLSPKLAQGFSEPYVKEIAGAVKDDDFLVIYHNCGNAALKMASSIMRTGCDAYHFGNAIDMASMLELFPEDTLVMGNIDPAGQFTNGTPESMKAAVLALMEGCSKYPNFIPSSGCDIPPAAKWENIDAFFQTVKDYYEGN</sequence>
<gene>
    <name evidence="2" type="ORF">OBO34_04665</name>
    <name evidence="3" type="ORF">OBO34_12755</name>
</gene>
<evidence type="ECO:0000259" key="1">
    <source>
        <dbReference type="Pfam" id="PF01208"/>
    </source>
</evidence>
<dbReference type="Pfam" id="PF01208">
    <property type="entry name" value="URO-D"/>
    <property type="match status" value="1"/>
</dbReference>
<dbReference type="Gene3D" id="3.20.20.210">
    <property type="match status" value="1"/>
</dbReference>
<dbReference type="GO" id="GO:0004853">
    <property type="term" value="F:uroporphyrinogen decarboxylase activity"/>
    <property type="evidence" value="ECO:0007669"/>
    <property type="project" value="InterPro"/>
</dbReference>
<reference evidence="2" key="1">
    <citation type="submission" date="2022-09" db="EMBL/GenBank/DDBJ databases">
        <title>Culturomic study of gut microbiota in children with autism spectrum disorder.</title>
        <authorList>
            <person name="Efimov B.A."/>
            <person name="Chaplin A.V."/>
            <person name="Sokolova S.R."/>
            <person name="Pikina A.P."/>
            <person name="Korzhanova M."/>
            <person name="Belova V."/>
            <person name="Korostin D."/>
        </authorList>
    </citation>
    <scope>NUCLEOTIDE SEQUENCE</scope>
    <source>
        <strain evidence="2">ASD5510</strain>
    </source>
</reference>
<dbReference type="InterPro" id="IPR052024">
    <property type="entry name" value="Methanogen_methyltrans"/>
</dbReference>
<dbReference type="PANTHER" id="PTHR47099:SF1">
    <property type="entry name" value="METHYLCOBAMIDE:COM METHYLTRANSFERASE MTBA"/>
    <property type="match status" value="1"/>
</dbReference>
<keyword evidence="4" id="KW-1185">Reference proteome</keyword>
<dbReference type="RefSeq" id="WP_253020086.1">
    <property type="nucleotide sequence ID" value="NZ_JAOSHN010000002.1"/>
</dbReference>
<dbReference type="EMBL" id="JAOSHN010000002">
    <property type="protein sequence ID" value="MCU7377647.1"/>
    <property type="molecule type" value="Genomic_DNA"/>
</dbReference>
<dbReference type="AlphaFoldDB" id="A0A9J6QSZ7"/>
<dbReference type="CDD" id="cd03465">
    <property type="entry name" value="URO-D_like"/>
    <property type="match status" value="1"/>
</dbReference>
<evidence type="ECO:0000313" key="3">
    <source>
        <dbReference type="EMBL" id="MCU7379216.1"/>
    </source>
</evidence>
<dbReference type="PANTHER" id="PTHR47099">
    <property type="entry name" value="METHYLCOBAMIDE:COM METHYLTRANSFERASE MTBA"/>
    <property type="match status" value="1"/>
</dbReference>
<dbReference type="GO" id="GO:0006779">
    <property type="term" value="P:porphyrin-containing compound biosynthetic process"/>
    <property type="evidence" value="ECO:0007669"/>
    <property type="project" value="InterPro"/>
</dbReference>